<dbReference type="GO" id="GO:0009001">
    <property type="term" value="F:serine O-acetyltransferase activity"/>
    <property type="evidence" value="ECO:0007669"/>
    <property type="project" value="UniProtKB-EC"/>
</dbReference>
<keyword evidence="8" id="KW-1185">Reference proteome</keyword>
<evidence type="ECO:0000313" key="8">
    <source>
        <dbReference type="Proteomes" id="UP001142810"/>
    </source>
</evidence>
<evidence type="ECO:0000313" key="7">
    <source>
        <dbReference type="EMBL" id="MCW8107303.1"/>
    </source>
</evidence>
<protein>
    <recommendedName>
        <fullName evidence="2">serine O-acetyltransferase</fullName>
        <ecNumber evidence="2">2.3.1.30</ecNumber>
    </recommendedName>
</protein>
<dbReference type="InterPro" id="IPR001451">
    <property type="entry name" value="Hexapep"/>
</dbReference>
<dbReference type="Gene3D" id="1.10.3130.10">
    <property type="entry name" value="serine acetyltransferase, domain 1"/>
    <property type="match status" value="1"/>
</dbReference>
<dbReference type="NCBIfam" id="NF041874">
    <property type="entry name" value="EPS_EpsC"/>
    <property type="match status" value="1"/>
</dbReference>
<keyword evidence="5 7" id="KW-0012">Acyltransferase</keyword>
<keyword evidence="4 7" id="KW-0808">Transferase</keyword>
<dbReference type="InterPro" id="IPR042122">
    <property type="entry name" value="Ser_AcTrfase_N_sf"/>
</dbReference>
<evidence type="ECO:0000256" key="4">
    <source>
        <dbReference type="ARBA" id="ARBA00022679"/>
    </source>
</evidence>
<comment type="caution">
    <text evidence="7">The sequence shown here is derived from an EMBL/GenBank/DDBJ whole genome shotgun (WGS) entry which is preliminary data.</text>
</comment>
<dbReference type="Gene3D" id="2.160.10.10">
    <property type="entry name" value="Hexapeptide repeat proteins"/>
    <property type="match status" value="1"/>
</dbReference>
<dbReference type="RefSeq" id="WP_265615999.1">
    <property type="nucleotide sequence ID" value="NZ_JAPFRD010000002.1"/>
</dbReference>
<dbReference type="EC" id="2.3.1.30" evidence="2"/>
<keyword evidence="3" id="KW-0028">Amino-acid biosynthesis</keyword>
<proteinExistence type="inferred from homology"/>
<dbReference type="Proteomes" id="UP001142810">
    <property type="component" value="Unassembled WGS sequence"/>
</dbReference>
<evidence type="ECO:0000256" key="1">
    <source>
        <dbReference type="ARBA" id="ARBA00007274"/>
    </source>
</evidence>
<dbReference type="InterPro" id="IPR045304">
    <property type="entry name" value="LbH_SAT"/>
</dbReference>
<comment type="similarity">
    <text evidence="1">Belongs to the transferase hexapeptide repeat family.</text>
</comment>
<gene>
    <name evidence="7" type="primary">cysE</name>
    <name evidence="7" type="ORF">OPS25_02135</name>
</gene>
<evidence type="ECO:0000256" key="6">
    <source>
        <dbReference type="ARBA" id="ARBA00049486"/>
    </source>
</evidence>
<reference evidence="7" key="1">
    <citation type="submission" date="2022-11" db="EMBL/GenBank/DDBJ databases">
        <title>Alteromonas sp. nov., isolated from sea water of the Qingdao.</title>
        <authorList>
            <person name="Wang Q."/>
        </authorList>
    </citation>
    <scope>NUCLEOTIDE SEQUENCE</scope>
    <source>
        <strain evidence="7">ASW11-7</strain>
    </source>
</reference>
<name>A0ABT3P3G8_9ALTE</name>
<evidence type="ECO:0000256" key="2">
    <source>
        <dbReference type="ARBA" id="ARBA00013266"/>
    </source>
</evidence>
<organism evidence="7 8">
    <name type="scientific">Alteromonas aquimaris</name>
    <dbReference type="NCBI Taxonomy" id="2998417"/>
    <lineage>
        <taxon>Bacteria</taxon>
        <taxon>Pseudomonadati</taxon>
        <taxon>Pseudomonadota</taxon>
        <taxon>Gammaproteobacteria</taxon>
        <taxon>Alteromonadales</taxon>
        <taxon>Alteromonadaceae</taxon>
        <taxon>Alteromonas/Salinimonas group</taxon>
        <taxon>Alteromonas</taxon>
    </lineage>
</organism>
<dbReference type="SUPFAM" id="SSF51161">
    <property type="entry name" value="Trimeric LpxA-like enzymes"/>
    <property type="match status" value="1"/>
</dbReference>
<dbReference type="CDD" id="cd03354">
    <property type="entry name" value="LbH_SAT"/>
    <property type="match status" value="1"/>
</dbReference>
<dbReference type="InterPro" id="IPR053376">
    <property type="entry name" value="Serine_acetyltransferase"/>
</dbReference>
<dbReference type="InterPro" id="IPR011004">
    <property type="entry name" value="Trimer_LpxA-like_sf"/>
</dbReference>
<dbReference type="PANTHER" id="PTHR42811">
    <property type="entry name" value="SERINE ACETYLTRANSFERASE"/>
    <property type="match status" value="1"/>
</dbReference>
<comment type="catalytic activity">
    <reaction evidence="6">
        <text>L-serine + acetyl-CoA = O-acetyl-L-serine + CoA</text>
        <dbReference type="Rhea" id="RHEA:24560"/>
        <dbReference type="ChEBI" id="CHEBI:33384"/>
        <dbReference type="ChEBI" id="CHEBI:57287"/>
        <dbReference type="ChEBI" id="CHEBI:57288"/>
        <dbReference type="ChEBI" id="CHEBI:58340"/>
        <dbReference type="EC" id="2.3.1.30"/>
    </reaction>
</comment>
<accession>A0ABT3P3G8</accession>
<dbReference type="NCBIfam" id="TIGR01172">
    <property type="entry name" value="cysE"/>
    <property type="match status" value="1"/>
</dbReference>
<dbReference type="Pfam" id="PF00132">
    <property type="entry name" value="Hexapep"/>
    <property type="match status" value="1"/>
</dbReference>
<sequence>MFERIKEDVEGVFRRDPAARNFFEVLTNYPGLHAIWLHRFSHRLWNAGFKWLARSFSTFSRWLTGIEIHPGAKLGRRFFIDHGMGVVIGETAEVGDDVTLYHGVTLGGTSWKAGKRHPTLGNNVVVGAGAKILGPIYIGENAKIGSNSVVVKDTPAGATVVGIPGRIVMSAQNASEVKEQADKRNQIARKYGFDAYAVAPDNPDPVANAMGIMLEHMHLMDTKVEEMCAVIQSMGGNVCSADLQSLSAEDFAATGISPVVPDGEKPKENAFDPKI</sequence>
<dbReference type="EMBL" id="JAPFRD010000002">
    <property type="protein sequence ID" value="MCW8107303.1"/>
    <property type="molecule type" value="Genomic_DNA"/>
</dbReference>
<dbReference type="InterPro" id="IPR005881">
    <property type="entry name" value="Ser_O-AcTrfase"/>
</dbReference>
<evidence type="ECO:0000256" key="3">
    <source>
        <dbReference type="ARBA" id="ARBA00022605"/>
    </source>
</evidence>
<evidence type="ECO:0000256" key="5">
    <source>
        <dbReference type="ARBA" id="ARBA00023315"/>
    </source>
</evidence>